<dbReference type="Proteomes" id="UP001063816">
    <property type="component" value="Unassembled WGS sequence"/>
</dbReference>
<feature type="region of interest" description="Disordered" evidence="1">
    <location>
        <begin position="58"/>
        <end position="87"/>
    </location>
</feature>
<accession>A0A9J6Q1Y4</accession>
<evidence type="ECO:0000313" key="4">
    <source>
        <dbReference type="Proteomes" id="UP001063816"/>
    </source>
</evidence>
<keyword evidence="2" id="KW-0732">Signal</keyword>
<comment type="caution">
    <text evidence="3">The sequence shown here is derived from an EMBL/GenBank/DDBJ whole genome shotgun (WGS) entry which is preliminary data.</text>
</comment>
<evidence type="ECO:0000256" key="1">
    <source>
        <dbReference type="SAM" id="MobiDB-lite"/>
    </source>
</evidence>
<dbReference type="EMBL" id="JAMGZK010000043">
    <property type="protein sequence ID" value="MCU6664123.1"/>
    <property type="molecule type" value="Genomic_DNA"/>
</dbReference>
<reference evidence="3" key="1">
    <citation type="submission" date="2022-05" db="EMBL/GenBank/DDBJ databases">
        <title>Description of a novel species of Leclercia; Leclercia tamurae and the Proposal for a Novel Genus Silvania gen. nov. Containing Two Novel Species Silvania hatchlandensis sp. nov. and Silvania confinis sp. nov. Isolated from the Rhizosphere of Oak.</title>
        <authorList>
            <person name="Maddock D.W."/>
            <person name="Brady C.L."/>
            <person name="Denman S."/>
            <person name="Arnold D."/>
        </authorList>
    </citation>
    <scope>NUCLEOTIDE SEQUENCE</scope>
    <source>
        <strain evidence="3">H19S6</strain>
    </source>
</reference>
<evidence type="ECO:0000313" key="3">
    <source>
        <dbReference type="EMBL" id="MCU6664123.1"/>
    </source>
</evidence>
<organism evidence="3 4">
    <name type="scientific">Silvania hatchlandensis</name>
    <dbReference type="NCBI Taxonomy" id="2926469"/>
    <lineage>
        <taxon>Bacteria</taxon>
        <taxon>Pseudomonadati</taxon>
        <taxon>Pseudomonadota</taxon>
        <taxon>Gammaproteobacteria</taxon>
        <taxon>Enterobacterales</taxon>
        <taxon>Enterobacteriaceae</taxon>
        <taxon>Silvania</taxon>
    </lineage>
</organism>
<gene>
    <name evidence="3" type="ORF">M8014_07190</name>
</gene>
<evidence type="ECO:0008006" key="5">
    <source>
        <dbReference type="Google" id="ProtNLM"/>
    </source>
</evidence>
<name>A0A9J6Q1Y4_9ENTR</name>
<protein>
    <recommendedName>
        <fullName evidence="5">Lipoprotein</fullName>
    </recommendedName>
</protein>
<sequence>MKKRVLAILVVGLVSATTACAITPAQRAKYERSGCTQASELQGCDLNKSYEWNERHGFINNDGEQQSHYGKHHHRDNQQNGYNDNHSDAGINGKFAGNYVVKFDNGERGADIHIEDSGVYLNGKEMRDVNAYNDTLTFRDGYATYTIRDNHRGTWKDEDSGNHGNIYASR</sequence>
<proteinExistence type="predicted"/>
<keyword evidence="4" id="KW-1185">Reference proteome</keyword>
<dbReference type="AlphaFoldDB" id="A0A9J6Q1Y4"/>
<evidence type="ECO:0000256" key="2">
    <source>
        <dbReference type="SAM" id="SignalP"/>
    </source>
</evidence>
<dbReference type="PROSITE" id="PS51257">
    <property type="entry name" value="PROKAR_LIPOPROTEIN"/>
    <property type="match status" value="1"/>
</dbReference>
<feature type="signal peptide" evidence="2">
    <location>
        <begin position="1"/>
        <end position="21"/>
    </location>
</feature>
<feature type="chain" id="PRO_5039921865" description="Lipoprotein" evidence="2">
    <location>
        <begin position="22"/>
        <end position="170"/>
    </location>
</feature>
<dbReference type="RefSeq" id="WP_271281836.1">
    <property type="nucleotide sequence ID" value="NZ_JAMGZK010000043.1"/>
</dbReference>